<comment type="caution">
    <text evidence="3">The sequence shown here is derived from an EMBL/GenBank/DDBJ whole genome shotgun (WGS) entry which is preliminary data.</text>
</comment>
<evidence type="ECO:0000259" key="2">
    <source>
        <dbReference type="Pfam" id="PF00535"/>
    </source>
</evidence>
<protein>
    <submittedName>
        <fullName evidence="3">Glycosyltransferase</fullName>
        <ecNumber evidence="3">2.4.-.-</ecNumber>
    </submittedName>
</protein>
<evidence type="ECO:0000256" key="1">
    <source>
        <dbReference type="SAM" id="Phobius"/>
    </source>
</evidence>
<dbReference type="Proteomes" id="UP001596091">
    <property type="component" value="Unassembled WGS sequence"/>
</dbReference>
<feature type="domain" description="Glycosyltransferase 2-like" evidence="2">
    <location>
        <begin position="61"/>
        <end position="236"/>
    </location>
</feature>
<feature type="transmembrane region" description="Helical" evidence="1">
    <location>
        <begin position="301"/>
        <end position="321"/>
    </location>
</feature>
<dbReference type="SUPFAM" id="SSF53448">
    <property type="entry name" value="Nucleotide-diphospho-sugar transferases"/>
    <property type="match status" value="1"/>
</dbReference>
<dbReference type="EMBL" id="JBHSPH010000020">
    <property type="protein sequence ID" value="MFC5865576.1"/>
    <property type="molecule type" value="Genomic_DNA"/>
</dbReference>
<feature type="transmembrane region" description="Helical" evidence="1">
    <location>
        <begin position="327"/>
        <end position="347"/>
    </location>
</feature>
<dbReference type="InterPro" id="IPR029044">
    <property type="entry name" value="Nucleotide-diphossugar_trans"/>
</dbReference>
<dbReference type="PANTHER" id="PTHR43646:SF3">
    <property type="entry name" value="SLR1566 PROTEIN"/>
    <property type="match status" value="1"/>
</dbReference>
<feature type="transmembrane region" description="Helical" evidence="1">
    <location>
        <begin position="6"/>
        <end position="31"/>
    </location>
</feature>
<evidence type="ECO:0000313" key="4">
    <source>
        <dbReference type="Proteomes" id="UP001596091"/>
    </source>
</evidence>
<name>A0ABW1ENY8_9BACT</name>
<dbReference type="Pfam" id="PF00535">
    <property type="entry name" value="Glycos_transf_2"/>
    <property type="match status" value="1"/>
</dbReference>
<keyword evidence="3" id="KW-0328">Glycosyltransferase</keyword>
<dbReference type="PANTHER" id="PTHR43646">
    <property type="entry name" value="GLYCOSYLTRANSFERASE"/>
    <property type="match status" value="1"/>
</dbReference>
<dbReference type="EC" id="2.4.-.-" evidence="3"/>
<organism evidence="3 4">
    <name type="scientific">Acidicapsa dinghuensis</name>
    <dbReference type="NCBI Taxonomy" id="2218256"/>
    <lineage>
        <taxon>Bacteria</taxon>
        <taxon>Pseudomonadati</taxon>
        <taxon>Acidobacteriota</taxon>
        <taxon>Terriglobia</taxon>
        <taxon>Terriglobales</taxon>
        <taxon>Acidobacteriaceae</taxon>
        <taxon>Acidicapsa</taxon>
    </lineage>
</organism>
<dbReference type="GO" id="GO:0016757">
    <property type="term" value="F:glycosyltransferase activity"/>
    <property type="evidence" value="ECO:0007669"/>
    <property type="project" value="UniProtKB-KW"/>
</dbReference>
<feature type="transmembrane region" description="Helical" evidence="1">
    <location>
        <begin position="354"/>
        <end position="372"/>
    </location>
</feature>
<dbReference type="InterPro" id="IPR001173">
    <property type="entry name" value="Glyco_trans_2-like"/>
</dbReference>
<sequence>MNLSIAFHLSFVGFIWLLAIGWLRVFLGWLLHGREIPDITRIDLQELPALSMLDEGCPHLTVIVPARNEERDIEATIRSLLASTGIRLQVIAVDDRSTDATGRILDRIAEEGSEHAGHSYEVIHVGELPDGWLGKPHALALAASGAQADWILFTDGDVRFAPDAASRALRYALRESADHFVLMPDWTLDSAGEAAMHGAMHALTAWGFRPWRIADPKARDFLGVGAFNMIRKDVHQALGGFEALRMEVLEDLRLGWTVKKQGYRQRLAIGHGLAAVHWSRGAVGVIRNLEKNFFALYRYRTWIAMAAALGLAIQTFLPIIALIEGGWAQVGAMVIYACVAGLFVVSLRVTRVPVVYALGFPIAAALFLFALIRSVSVTLVRGGVVWRETLYPLEDLRAKAGPMW</sequence>
<dbReference type="RefSeq" id="WP_263341697.1">
    <property type="nucleotide sequence ID" value="NZ_JAGSYH010000008.1"/>
</dbReference>
<keyword evidence="1" id="KW-0812">Transmembrane</keyword>
<keyword evidence="1" id="KW-0472">Membrane</keyword>
<dbReference type="Gene3D" id="3.90.550.10">
    <property type="entry name" value="Spore Coat Polysaccharide Biosynthesis Protein SpsA, Chain A"/>
    <property type="match status" value="1"/>
</dbReference>
<keyword evidence="1" id="KW-1133">Transmembrane helix</keyword>
<gene>
    <name evidence="3" type="ORF">ACFPT7_24940</name>
</gene>
<evidence type="ECO:0000313" key="3">
    <source>
        <dbReference type="EMBL" id="MFC5865576.1"/>
    </source>
</evidence>
<accession>A0ABW1ENY8</accession>
<reference evidence="4" key="1">
    <citation type="journal article" date="2019" name="Int. J. Syst. Evol. Microbiol.">
        <title>The Global Catalogue of Microorganisms (GCM) 10K type strain sequencing project: providing services to taxonomists for standard genome sequencing and annotation.</title>
        <authorList>
            <consortium name="The Broad Institute Genomics Platform"/>
            <consortium name="The Broad Institute Genome Sequencing Center for Infectious Disease"/>
            <person name="Wu L."/>
            <person name="Ma J."/>
        </authorList>
    </citation>
    <scope>NUCLEOTIDE SEQUENCE [LARGE SCALE GENOMIC DNA]</scope>
    <source>
        <strain evidence="4">JCM 4087</strain>
    </source>
</reference>
<dbReference type="CDD" id="cd06423">
    <property type="entry name" value="CESA_like"/>
    <property type="match status" value="1"/>
</dbReference>
<keyword evidence="4" id="KW-1185">Reference proteome</keyword>
<keyword evidence="3" id="KW-0808">Transferase</keyword>
<proteinExistence type="predicted"/>